<evidence type="ECO:0000256" key="3">
    <source>
        <dbReference type="SAM" id="Phobius"/>
    </source>
</evidence>
<dbReference type="PROSITE" id="PS00379">
    <property type="entry name" value="CDP_ALCOHOL_P_TRANSF"/>
    <property type="match status" value="1"/>
</dbReference>
<dbReference type="Pfam" id="PF01066">
    <property type="entry name" value="CDP-OH_P_transf"/>
    <property type="match status" value="1"/>
</dbReference>
<dbReference type="InterPro" id="IPR048254">
    <property type="entry name" value="CDP_ALCOHOL_P_TRANSF_CS"/>
</dbReference>
<proteinExistence type="inferred from homology"/>
<dbReference type="InterPro" id="IPR000462">
    <property type="entry name" value="CDP-OH_P_trans"/>
</dbReference>
<evidence type="ECO:0000313" key="4">
    <source>
        <dbReference type="EMBL" id="TDU28941.1"/>
    </source>
</evidence>
<evidence type="ECO:0000256" key="1">
    <source>
        <dbReference type="ARBA" id="ARBA00022679"/>
    </source>
</evidence>
<protein>
    <submittedName>
        <fullName evidence="4">CDP-alcohol phosphatidyltransferase-like enzyme</fullName>
    </submittedName>
</protein>
<feature type="transmembrane region" description="Helical" evidence="3">
    <location>
        <begin position="220"/>
        <end position="238"/>
    </location>
</feature>
<gene>
    <name evidence="4" type="ORF">DFR24_3322</name>
</gene>
<keyword evidence="3" id="KW-0812">Transmembrane</keyword>
<evidence type="ECO:0000256" key="2">
    <source>
        <dbReference type="RuleBase" id="RU003750"/>
    </source>
</evidence>
<dbReference type="Proteomes" id="UP000295341">
    <property type="component" value="Unassembled WGS sequence"/>
</dbReference>
<organism evidence="4 5">
    <name type="scientific">Panacagrimonas perspica</name>
    <dbReference type="NCBI Taxonomy" id="381431"/>
    <lineage>
        <taxon>Bacteria</taxon>
        <taxon>Pseudomonadati</taxon>
        <taxon>Pseudomonadota</taxon>
        <taxon>Gammaproteobacteria</taxon>
        <taxon>Nevskiales</taxon>
        <taxon>Nevskiaceae</taxon>
        <taxon>Panacagrimonas</taxon>
    </lineage>
</organism>
<comment type="similarity">
    <text evidence="2">Belongs to the CDP-alcohol phosphatidyltransferase class-I family.</text>
</comment>
<dbReference type="InterPro" id="IPR043130">
    <property type="entry name" value="CDP-OH_PTrfase_TM_dom"/>
</dbReference>
<dbReference type="OrthoDB" id="9782011at2"/>
<keyword evidence="1 2" id="KW-0808">Transferase</keyword>
<evidence type="ECO:0000313" key="5">
    <source>
        <dbReference type="Proteomes" id="UP000295341"/>
    </source>
</evidence>
<name>A0A4R7P6L9_9GAMM</name>
<dbReference type="Gene3D" id="1.20.120.1760">
    <property type="match status" value="1"/>
</dbReference>
<accession>A0A4R7P6L9</accession>
<dbReference type="GO" id="GO:0008654">
    <property type="term" value="P:phospholipid biosynthetic process"/>
    <property type="evidence" value="ECO:0007669"/>
    <property type="project" value="InterPro"/>
</dbReference>
<comment type="caution">
    <text evidence="4">The sequence shown here is derived from an EMBL/GenBank/DDBJ whole genome shotgun (WGS) entry which is preliminary data.</text>
</comment>
<keyword evidence="5" id="KW-1185">Reference proteome</keyword>
<keyword evidence="3" id="KW-1133">Transmembrane helix</keyword>
<dbReference type="AlphaFoldDB" id="A0A4R7P6L9"/>
<feature type="transmembrane region" description="Helical" evidence="3">
    <location>
        <begin position="353"/>
        <end position="377"/>
    </location>
</feature>
<reference evidence="4 5" key="1">
    <citation type="submission" date="2019-03" db="EMBL/GenBank/DDBJ databases">
        <title>Genomic Encyclopedia of Type Strains, Phase IV (KMG-IV): sequencing the most valuable type-strain genomes for metagenomic binning, comparative biology and taxonomic classification.</title>
        <authorList>
            <person name="Goeker M."/>
        </authorList>
    </citation>
    <scope>NUCLEOTIDE SEQUENCE [LARGE SCALE GENOMIC DNA]</scope>
    <source>
        <strain evidence="4 5">DSM 26377</strain>
    </source>
</reference>
<dbReference type="RefSeq" id="WP_133882453.1">
    <property type="nucleotide sequence ID" value="NZ_MWIN01000018.1"/>
</dbReference>
<dbReference type="GO" id="GO:0016780">
    <property type="term" value="F:phosphotransferase activity, for other substituted phosphate groups"/>
    <property type="evidence" value="ECO:0007669"/>
    <property type="project" value="InterPro"/>
</dbReference>
<sequence length="404" mass="43958">MTNLWIDTSGLARAQKLFGLPPLERLRRSVGAFGEGDVVTLSGPPAGAAWPGARLDSATASLGQRLRGALSGLAGKLVVVDGTNVIDPRLIRFLGENSATGLAARGDGARRAVAMCLDASLADAIPESAANLREVADALLAAGRIAPLDERRFPAYIDKLRRTLPYWIHAVDGVAARRELERQMFWENYKGSTDLLTRWVFPPLVWQLTRLSTFLGIRPNAITALSVVLAFVAVPLWADGQWLAGFACAYAMAVLDSVDGKVARVTLTSSWIGNVMDHGLDIVHPPFWYFAWAWGLGARPPDDPLYVAALAFIAFYVADRLVLGVARHRLGHALHSTTTLDEKVRSVIARRNITMSIMAIALVLGQGAAGFLIVTAWQGLTLAWHGWRTIWLGFLTSEYRGKEK</sequence>
<keyword evidence="3" id="KW-0472">Membrane</keyword>
<dbReference type="EMBL" id="SOBT01000009">
    <property type="protein sequence ID" value="TDU28941.1"/>
    <property type="molecule type" value="Genomic_DNA"/>
</dbReference>
<feature type="transmembrane region" description="Helical" evidence="3">
    <location>
        <begin position="305"/>
        <end position="326"/>
    </location>
</feature>
<dbReference type="GO" id="GO:0016020">
    <property type="term" value="C:membrane"/>
    <property type="evidence" value="ECO:0007669"/>
    <property type="project" value="InterPro"/>
</dbReference>